<evidence type="ECO:0000256" key="8">
    <source>
        <dbReference type="SAM" id="Phobius"/>
    </source>
</evidence>
<dbReference type="RefSeq" id="WP_344517436.1">
    <property type="nucleotide sequence ID" value="NZ_BAAATU010000062.1"/>
</dbReference>
<gene>
    <name evidence="10" type="ORF">ACFP1B_02960</name>
</gene>
<feature type="domain" description="Major facilitator superfamily (MFS) profile" evidence="9">
    <location>
        <begin position="1"/>
        <end position="489"/>
    </location>
</feature>
<evidence type="ECO:0000256" key="5">
    <source>
        <dbReference type="ARBA" id="ARBA00023136"/>
    </source>
</evidence>
<keyword evidence="2" id="KW-0813">Transport</keyword>
<proteinExistence type="predicted"/>
<dbReference type="InterPro" id="IPR011701">
    <property type="entry name" value="MFS"/>
</dbReference>
<feature type="transmembrane region" description="Helical" evidence="8">
    <location>
        <begin position="345"/>
        <end position="368"/>
    </location>
</feature>
<feature type="transmembrane region" description="Helical" evidence="8">
    <location>
        <begin position="37"/>
        <end position="56"/>
    </location>
</feature>
<feature type="transmembrane region" description="Helical" evidence="8">
    <location>
        <begin position="186"/>
        <end position="204"/>
    </location>
</feature>
<comment type="caution">
    <text evidence="10">The sequence shown here is derived from an EMBL/GenBank/DDBJ whole genome shotgun (WGS) entry which is preliminary data.</text>
</comment>
<feature type="transmembrane region" description="Helical" evidence="8">
    <location>
        <begin position="123"/>
        <end position="145"/>
    </location>
</feature>
<feature type="transmembrane region" description="Helical" evidence="8">
    <location>
        <begin position="151"/>
        <end position="174"/>
    </location>
</feature>
<dbReference type="Pfam" id="PF07690">
    <property type="entry name" value="MFS_1"/>
    <property type="match status" value="1"/>
</dbReference>
<keyword evidence="5 8" id="KW-0472">Membrane</keyword>
<dbReference type="Gene3D" id="1.20.1250.20">
    <property type="entry name" value="MFS general substrate transporter like domains"/>
    <property type="match status" value="1"/>
</dbReference>
<feature type="transmembrane region" description="Helical" evidence="8">
    <location>
        <begin position="313"/>
        <end position="333"/>
    </location>
</feature>
<accession>A0ABW1GDZ9</accession>
<evidence type="ECO:0000256" key="2">
    <source>
        <dbReference type="ARBA" id="ARBA00022448"/>
    </source>
</evidence>
<feature type="transmembrane region" description="Helical" evidence="8">
    <location>
        <begin position="216"/>
        <end position="233"/>
    </location>
</feature>
<sequence>MACLGVFVSYLPVTSVSVSLPAIQRALGASTSQLSWVSDAFVLPMAALILTTGVWGDVHGRKRVFQTGMALCTLGAAISLMSDTVQWLWAGQALSGLGAAALLPTTLALISHAVPDHRERGKYIGLWAMSLMGSLAVGSLIAGALLEHVAWRWIFLLPIPVSLIVLVVAAFRLPDSRAPHGRRLDWPGQISAAVAVTAIVYGVIEGGADGFGEPAVVTALVLGAVAAAVFVVVERRSASPMLDLALFRSPAFTATALVAMISFLGLIGFFFVLSLYFGMVQHLTTIEAALRMVMVTGVSLLAGLPVGRLMHRVSPRVLITTGLVLAAGAMFLLTDVDAHTSYVSVAWRLALLGLGMGAVITPMTASAVSSVPYQLAGMAAAGNNAFRQLGGALGPAVLGALLTTRALDALPGHLTDAGVPAEASARVVDTAREQGLGAVAGLRLDAATGPALSALGDSFLDGMRLCLTVSASLALLAALACAVLLRPAAKPTAPASPATGEPAARPASVPVG</sequence>
<feature type="transmembrane region" description="Helical" evidence="8">
    <location>
        <begin position="288"/>
        <end position="306"/>
    </location>
</feature>
<dbReference type="InterPro" id="IPR036259">
    <property type="entry name" value="MFS_trans_sf"/>
</dbReference>
<keyword evidence="4 8" id="KW-1133">Transmembrane helix</keyword>
<name>A0ABW1GDZ9_9ACTN</name>
<keyword evidence="3 8" id="KW-0812">Transmembrane</keyword>
<protein>
    <submittedName>
        <fullName evidence="10">MFS transporter</fullName>
    </submittedName>
</protein>
<keyword evidence="6" id="KW-0046">Antibiotic resistance</keyword>
<evidence type="ECO:0000259" key="9">
    <source>
        <dbReference type="PROSITE" id="PS50850"/>
    </source>
</evidence>
<dbReference type="PANTHER" id="PTHR42718:SF9">
    <property type="entry name" value="MAJOR FACILITATOR SUPERFAMILY MULTIDRUG TRANSPORTER MFSC"/>
    <property type="match status" value="1"/>
</dbReference>
<feature type="transmembrane region" description="Helical" evidence="8">
    <location>
        <begin position="254"/>
        <end position="276"/>
    </location>
</feature>
<reference evidence="11" key="1">
    <citation type="journal article" date="2019" name="Int. J. Syst. Evol. Microbiol.">
        <title>The Global Catalogue of Microorganisms (GCM) 10K type strain sequencing project: providing services to taxonomists for standard genome sequencing and annotation.</title>
        <authorList>
            <consortium name="The Broad Institute Genomics Platform"/>
            <consortium name="The Broad Institute Genome Sequencing Center for Infectious Disease"/>
            <person name="Wu L."/>
            <person name="Ma J."/>
        </authorList>
    </citation>
    <scope>NUCLEOTIDE SEQUENCE [LARGE SCALE GENOMIC DNA]</scope>
    <source>
        <strain evidence="11">JCM 4147</strain>
    </source>
</reference>
<feature type="transmembrane region" description="Helical" evidence="8">
    <location>
        <begin position="87"/>
        <end position="111"/>
    </location>
</feature>
<evidence type="ECO:0000256" key="1">
    <source>
        <dbReference type="ARBA" id="ARBA00004651"/>
    </source>
</evidence>
<evidence type="ECO:0000256" key="3">
    <source>
        <dbReference type="ARBA" id="ARBA00022692"/>
    </source>
</evidence>
<evidence type="ECO:0000256" key="6">
    <source>
        <dbReference type="ARBA" id="ARBA00023251"/>
    </source>
</evidence>
<feature type="transmembrane region" description="Helical" evidence="8">
    <location>
        <begin position="465"/>
        <end position="485"/>
    </location>
</feature>
<organism evidence="10 11">
    <name type="scientific">Streptomyces pulveraceus</name>
    <dbReference type="NCBI Taxonomy" id="68258"/>
    <lineage>
        <taxon>Bacteria</taxon>
        <taxon>Bacillati</taxon>
        <taxon>Actinomycetota</taxon>
        <taxon>Actinomycetes</taxon>
        <taxon>Kitasatosporales</taxon>
        <taxon>Streptomycetaceae</taxon>
        <taxon>Streptomyces</taxon>
    </lineage>
</organism>
<dbReference type="EMBL" id="JBHSPU010000002">
    <property type="protein sequence ID" value="MFC5912403.1"/>
    <property type="molecule type" value="Genomic_DNA"/>
</dbReference>
<dbReference type="InterPro" id="IPR020846">
    <property type="entry name" value="MFS_dom"/>
</dbReference>
<feature type="region of interest" description="Disordered" evidence="7">
    <location>
        <begin position="491"/>
        <end position="512"/>
    </location>
</feature>
<dbReference type="SUPFAM" id="SSF103473">
    <property type="entry name" value="MFS general substrate transporter"/>
    <property type="match status" value="1"/>
</dbReference>
<keyword evidence="11" id="KW-1185">Reference proteome</keyword>
<evidence type="ECO:0000313" key="11">
    <source>
        <dbReference type="Proteomes" id="UP001596200"/>
    </source>
</evidence>
<dbReference type="PANTHER" id="PTHR42718">
    <property type="entry name" value="MAJOR FACILITATOR SUPERFAMILY MULTIDRUG TRANSPORTER MFSC"/>
    <property type="match status" value="1"/>
</dbReference>
<dbReference type="PROSITE" id="PS50850">
    <property type="entry name" value="MFS"/>
    <property type="match status" value="1"/>
</dbReference>
<evidence type="ECO:0000256" key="4">
    <source>
        <dbReference type="ARBA" id="ARBA00022989"/>
    </source>
</evidence>
<evidence type="ECO:0000256" key="7">
    <source>
        <dbReference type="SAM" id="MobiDB-lite"/>
    </source>
</evidence>
<dbReference type="Proteomes" id="UP001596200">
    <property type="component" value="Unassembled WGS sequence"/>
</dbReference>
<comment type="subcellular location">
    <subcellularLocation>
        <location evidence="1">Cell membrane</location>
        <topology evidence="1">Multi-pass membrane protein</topology>
    </subcellularLocation>
</comment>
<dbReference type="Gene3D" id="1.20.1720.10">
    <property type="entry name" value="Multidrug resistance protein D"/>
    <property type="match status" value="1"/>
</dbReference>
<evidence type="ECO:0000313" key="10">
    <source>
        <dbReference type="EMBL" id="MFC5912403.1"/>
    </source>
</evidence>
<dbReference type="CDD" id="cd17321">
    <property type="entry name" value="MFS_MMR_MDR_like"/>
    <property type="match status" value="1"/>
</dbReference>